<dbReference type="Gene3D" id="3.40.50.1820">
    <property type="entry name" value="alpha/beta hydrolase"/>
    <property type="match status" value="1"/>
</dbReference>
<dbReference type="InterPro" id="IPR029058">
    <property type="entry name" value="AB_hydrolase_fold"/>
</dbReference>
<proteinExistence type="inferred from homology"/>
<evidence type="ECO:0000256" key="3">
    <source>
        <dbReference type="ARBA" id="ARBA00022801"/>
    </source>
</evidence>
<evidence type="ECO:0000256" key="5">
    <source>
        <dbReference type="ARBA" id="ARBA00045448"/>
    </source>
</evidence>
<dbReference type="PANTHER" id="PTHR11757">
    <property type="entry name" value="PROTEASE FAMILY S9A OLIGOPEPTIDASE"/>
    <property type="match status" value="1"/>
</dbReference>
<sequence>MGSALSNSHTTYFTVLDPFIKKPDPIGKWQLEFLPTNSTTLAPPPKWRRTMLRAKNFPFSLRSLHSLFLTSSSFASSSQCKRTSLNPPSLHHPPEPPKKVPHTVSAHGRSWDDPYHWMRNTDDQDLLHYLKRENDYAEAYMADTCGLRRRLIAEMKGRMPATVATPPEPWGTWEYFQYIPEGKEYPVLCRKPRVQTGLVKTALNYIYALGKEQILLDWNQVAEKYGYVHIGSCRISPDHKFLAYTLDSSGSEFFSLHIKCLQTNRIVYSSSTDKGVVSLAWTGDSRFLGYTICDQTQRPYQVFFHKVGSGEEDFVIFTEHDRKLHLRKVYIIDSANLRTGKSRVRKRVTGVQYFLEHHDGYFYILTNYPTESVELAHNDGYYLARCIAEGSTLNKWEVLLVPEEGTILQDMDMFHDHLVIFLHKEGLPLFCSIDMPIDPNIQGPKKVEEFDPWFFPVPTTLCNVTPGSNHDFMSPVYRAVVSSPVMPDLTVDYDMKKREISILQQDNVKGITENSNPTSTHLKKLDSKNLKTWKDLSEKFHCERRLVTSHDGVSVPLTILFSGSKDINNGAAGILHGYGAYGEVLDKSWCADRLSLLDRGWVMAFADVRGGGGDPSWHQAGTKTNKMNSIYDFAECAKYLVREGFVHQNRLGAIGVSAGGLLVGATINLHPHLFSAAILKVPFLDISNTMLDPSLPLTILDYDEFGDPKVKTEFEAIRSVSPYDNLSPGSCYPPVLVTASFHDSRVGVWEAAKWVAKARDITCTSCSSSIILKTNMTSGHFGQGGRYLQCEDTALEYAFLIKALGE</sequence>
<evidence type="ECO:0000259" key="9">
    <source>
        <dbReference type="Pfam" id="PF02897"/>
    </source>
</evidence>
<dbReference type="EMBL" id="JAMFTS010000001">
    <property type="protein sequence ID" value="KAJ4811083.1"/>
    <property type="molecule type" value="Genomic_DNA"/>
</dbReference>
<keyword evidence="4 6" id="KW-0720">Serine protease</keyword>
<feature type="region of interest" description="Disordered" evidence="7">
    <location>
        <begin position="80"/>
        <end position="105"/>
    </location>
</feature>
<feature type="domain" description="Peptidase S9 prolyl oligopeptidase catalytic" evidence="8">
    <location>
        <begin position="594"/>
        <end position="805"/>
    </location>
</feature>
<dbReference type="PRINTS" id="PR00862">
    <property type="entry name" value="PROLIGOPTASE"/>
</dbReference>
<comment type="caution">
    <text evidence="10">The sequence shown here is derived from an EMBL/GenBank/DDBJ whole genome shotgun (WGS) entry which is preliminary data.</text>
</comment>
<accession>A0AAV8H843</accession>
<dbReference type="InterPro" id="IPR002470">
    <property type="entry name" value="Peptidase_S9A"/>
</dbReference>
<name>A0AAV8H843_9POAL</name>
<evidence type="ECO:0000256" key="4">
    <source>
        <dbReference type="ARBA" id="ARBA00022825"/>
    </source>
</evidence>
<evidence type="ECO:0000259" key="8">
    <source>
        <dbReference type="Pfam" id="PF00326"/>
    </source>
</evidence>
<evidence type="ECO:0000313" key="11">
    <source>
        <dbReference type="Proteomes" id="UP001140206"/>
    </source>
</evidence>
<reference evidence="10" key="1">
    <citation type="submission" date="2022-08" db="EMBL/GenBank/DDBJ databases">
        <authorList>
            <person name="Marques A."/>
        </authorList>
    </citation>
    <scope>NUCLEOTIDE SEQUENCE</scope>
    <source>
        <strain evidence="10">RhyPub2mFocal</strain>
        <tissue evidence="10">Leaves</tissue>
    </source>
</reference>
<evidence type="ECO:0000256" key="2">
    <source>
        <dbReference type="ARBA" id="ARBA00022670"/>
    </source>
</evidence>
<organism evidence="10 11">
    <name type="scientific">Rhynchospora pubera</name>
    <dbReference type="NCBI Taxonomy" id="906938"/>
    <lineage>
        <taxon>Eukaryota</taxon>
        <taxon>Viridiplantae</taxon>
        <taxon>Streptophyta</taxon>
        <taxon>Embryophyta</taxon>
        <taxon>Tracheophyta</taxon>
        <taxon>Spermatophyta</taxon>
        <taxon>Magnoliopsida</taxon>
        <taxon>Liliopsida</taxon>
        <taxon>Poales</taxon>
        <taxon>Cyperaceae</taxon>
        <taxon>Cyperoideae</taxon>
        <taxon>Rhynchosporeae</taxon>
        <taxon>Rhynchospora</taxon>
    </lineage>
</organism>
<dbReference type="Proteomes" id="UP001140206">
    <property type="component" value="Chromosome 1"/>
</dbReference>
<keyword evidence="2 6" id="KW-0645">Protease</keyword>
<dbReference type="SUPFAM" id="SSF53474">
    <property type="entry name" value="alpha/beta-Hydrolases"/>
    <property type="match status" value="1"/>
</dbReference>
<dbReference type="AlphaFoldDB" id="A0AAV8H843"/>
<evidence type="ECO:0000256" key="7">
    <source>
        <dbReference type="SAM" id="MobiDB-lite"/>
    </source>
</evidence>
<comment type="function">
    <text evidence="5">Serine peptidase whose precise substrate specificity remains unclear. Does not cleave peptides after a arginine or lysine residue. Regulates trans-Golgi network morphology and sorting by regulating the membrane binding of the AP-1 complex. May play a role in the regulation of synaptic vesicle exocytosis.</text>
</comment>
<gene>
    <name evidence="10" type="ORF">LUZ62_023649</name>
</gene>
<dbReference type="InterPro" id="IPR001375">
    <property type="entry name" value="Peptidase_S9_cat"/>
</dbReference>
<dbReference type="EC" id="3.4.21.-" evidence="6"/>
<comment type="similarity">
    <text evidence="1 6">Belongs to the peptidase S9A family.</text>
</comment>
<dbReference type="SUPFAM" id="SSF50993">
    <property type="entry name" value="Peptidase/esterase 'gauge' domain"/>
    <property type="match status" value="1"/>
</dbReference>
<dbReference type="InterPro" id="IPR051543">
    <property type="entry name" value="Serine_Peptidase_S9A"/>
</dbReference>
<dbReference type="Pfam" id="PF00326">
    <property type="entry name" value="Peptidase_S9"/>
    <property type="match status" value="1"/>
</dbReference>
<dbReference type="GO" id="GO:0006508">
    <property type="term" value="P:proteolysis"/>
    <property type="evidence" value="ECO:0007669"/>
    <property type="project" value="UniProtKB-KW"/>
</dbReference>
<dbReference type="InterPro" id="IPR023302">
    <property type="entry name" value="Pept_S9A_N"/>
</dbReference>
<feature type="compositionally biased region" description="Low complexity" evidence="7">
    <location>
        <begin position="80"/>
        <end position="89"/>
    </location>
</feature>
<dbReference type="PANTHER" id="PTHR11757:SF12">
    <property type="entry name" value="PROLYL ENDOPEPTIDASE"/>
    <property type="match status" value="1"/>
</dbReference>
<dbReference type="GO" id="GO:0004252">
    <property type="term" value="F:serine-type endopeptidase activity"/>
    <property type="evidence" value="ECO:0007669"/>
    <property type="project" value="UniProtKB-UniRule"/>
</dbReference>
<dbReference type="Gene3D" id="2.130.10.120">
    <property type="entry name" value="Prolyl oligopeptidase, N-terminal domain"/>
    <property type="match status" value="1"/>
</dbReference>
<evidence type="ECO:0000256" key="6">
    <source>
        <dbReference type="RuleBase" id="RU368024"/>
    </source>
</evidence>
<evidence type="ECO:0000256" key="1">
    <source>
        <dbReference type="ARBA" id="ARBA00005228"/>
    </source>
</evidence>
<protein>
    <recommendedName>
        <fullName evidence="6">Prolyl endopeptidase</fullName>
        <ecNumber evidence="6">3.4.21.-</ecNumber>
    </recommendedName>
</protein>
<dbReference type="Pfam" id="PF02897">
    <property type="entry name" value="Peptidase_S9_N"/>
    <property type="match status" value="1"/>
</dbReference>
<keyword evidence="3 6" id="KW-0378">Hydrolase</keyword>
<dbReference type="GO" id="GO:0009507">
    <property type="term" value="C:chloroplast"/>
    <property type="evidence" value="ECO:0007669"/>
    <property type="project" value="TreeGrafter"/>
</dbReference>
<evidence type="ECO:0000313" key="10">
    <source>
        <dbReference type="EMBL" id="KAJ4811083.1"/>
    </source>
</evidence>
<feature type="domain" description="Peptidase S9A N-terminal" evidence="9">
    <location>
        <begin position="98"/>
        <end position="505"/>
    </location>
</feature>
<keyword evidence="11" id="KW-1185">Reference proteome</keyword>